<protein>
    <submittedName>
        <fullName evidence="2">Uncharacterized protein</fullName>
    </submittedName>
</protein>
<dbReference type="HOGENOM" id="CLU_952093_0_0_11"/>
<evidence type="ECO:0000313" key="2">
    <source>
        <dbReference type="EMBL" id="EYT48007.1"/>
    </source>
</evidence>
<dbReference type="EMBL" id="AORC01000020">
    <property type="protein sequence ID" value="EYT48007.1"/>
    <property type="molecule type" value="Genomic_DNA"/>
</dbReference>
<proteinExistence type="predicted"/>
<evidence type="ECO:0000313" key="3">
    <source>
        <dbReference type="Proteomes" id="UP000019754"/>
    </source>
</evidence>
<organism evidence="2 3">
    <name type="scientific">Brachybacterium muris UCD-AY4</name>
    <dbReference type="NCBI Taxonomy" id="1249481"/>
    <lineage>
        <taxon>Bacteria</taxon>
        <taxon>Bacillati</taxon>
        <taxon>Actinomycetota</taxon>
        <taxon>Actinomycetes</taxon>
        <taxon>Micrococcales</taxon>
        <taxon>Dermabacteraceae</taxon>
        <taxon>Brachybacterium</taxon>
    </lineage>
</organism>
<comment type="caution">
    <text evidence="2">The sequence shown here is derived from an EMBL/GenBank/DDBJ whole genome shotgun (WGS) entry which is preliminary data.</text>
</comment>
<accession>A0A022KXX1</accession>
<name>A0A022KXX1_9MICO</name>
<evidence type="ECO:0000256" key="1">
    <source>
        <dbReference type="SAM" id="MobiDB-lite"/>
    </source>
</evidence>
<feature type="region of interest" description="Disordered" evidence="1">
    <location>
        <begin position="1"/>
        <end position="71"/>
    </location>
</feature>
<gene>
    <name evidence="2" type="ORF">D641_0113610</name>
</gene>
<sequence length="292" mass="28751">MLALGVAGCGTGDGQGGAPTTEEKVTESAGEGGSDGGTGGVTDPDAGSEDTQEGTVSDDGGEAAGGAGAGRPPAVLYVVDGVDDAVDTSQAQWTLSGDDLATVLAGQGVISDRTAPSCSGDLAFTDGSSVNCKASFDMEGLDGEQDLTVMAVRAPSGFDATGAPALLISIGAAPSQEALEVFTDQDNHLVGIGQGSMFGTDELSAEELAQGIQATANNDAGYAVLDAPIVVTECEGPLPAASTEPVGCDASWEHDSGAEFDVEAMGVWFVDSDPGLLVALEIGDQAGAGDEG</sequence>
<reference evidence="2 3" key="1">
    <citation type="journal article" date="2013" name="Genome Announc.">
        <title>Draft genome sequence of an Actinobacterium, Brachybacterium muris strain UCD-AY4.</title>
        <authorList>
            <person name="Lo J.R."/>
            <person name="Lang J.M."/>
            <person name="Darling A.E."/>
            <person name="Eisen J.A."/>
            <person name="Coil D.A."/>
        </authorList>
    </citation>
    <scope>NUCLEOTIDE SEQUENCE [LARGE SCALE GENOMIC DNA]</scope>
    <source>
        <strain evidence="2 3">UCD-AY4</strain>
    </source>
</reference>
<dbReference type="Proteomes" id="UP000019754">
    <property type="component" value="Unassembled WGS sequence"/>
</dbReference>
<dbReference type="AlphaFoldDB" id="A0A022KXX1"/>
<feature type="compositionally biased region" description="Gly residues" evidence="1">
    <location>
        <begin position="30"/>
        <end position="40"/>
    </location>
</feature>
<keyword evidence="3" id="KW-1185">Reference proteome</keyword>
<feature type="compositionally biased region" description="Gly residues" evidence="1">
    <location>
        <begin position="7"/>
        <end position="17"/>
    </location>
</feature>